<dbReference type="EMBL" id="AP027266">
    <property type="protein sequence ID" value="BDW86924.1"/>
    <property type="molecule type" value="Genomic_DNA"/>
</dbReference>
<dbReference type="InterPro" id="IPR026634">
    <property type="entry name" value="TPST-like"/>
</dbReference>
<accession>A0AA48KK80</accession>
<dbReference type="PANTHER" id="PTHR12788:SF10">
    <property type="entry name" value="PROTEIN-TYROSINE SULFOTRANSFERASE"/>
    <property type="match status" value="1"/>
</dbReference>
<dbReference type="Proteomes" id="UP001337723">
    <property type="component" value="Chromosome"/>
</dbReference>
<evidence type="ECO:0008006" key="4">
    <source>
        <dbReference type="Google" id="ProtNLM"/>
    </source>
</evidence>
<keyword evidence="3" id="KW-1185">Reference proteome</keyword>
<organism evidence="2 3">
    <name type="scientific">Roseicyclus marinus</name>
    <dbReference type="NCBI Taxonomy" id="2161673"/>
    <lineage>
        <taxon>Bacteria</taxon>
        <taxon>Pseudomonadati</taxon>
        <taxon>Pseudomonadota</taxon>
        <taxon>Alphaproteobacteria</taxon>
        <taxon>Rhodobacterales</taxon>
        <taxon>Roseobacteraceae</taxon>
        <taxon>Roseicyclus</taxon>
    </lineage>
</organism>
<dbReference type="PANTHER" id="PTHR12788">
    <property type="entry name" value="PROTEIN-TYROSINE SULFOTRANSFERASE 2"/>
    <property type="match status" value="1"/>
</dbReference>
<reference evidence="2 3" key="1">
    <citation type="submission" date="2023-01" db="EMBL/GenBank/DDBJ databases">
        <title>Complete genome sequence of Roseicyclus marinus strain Dej080120_10.</title>
        <authorList>
            <person name="Ueki S."/>
            <person name="Maruyama F."/>
        </authorList>
    </citation>
    <scope>NUCLEOTIDE SEQUENCE [LARGE SCALE GENOMIC DNA]</scope>
    <source>
        <strain evidence="2 3">Dej080120_10</strain>
    </source>
</reference>
<evidence type="ECO:0000313" key="2">
    <source>
        <dbReference type="EMBL" id="BDW86924.1"/>
    </source>
</evidence>
<dbReference type="SUPFAM" id="SSF52540">
    <property type="entry name" value="P-loop containing nucleoside triphosphate hydrolases"/>
    <property type="match status" value="1"/>
</dbReference>
<evidence type="ECO:0000313" key="3">
    <source>
        <dbReference type="Proteomes" id="UP001337723"/>
    </source>
</evidence>
<dbReference type="KEGG" id="rmai:MACH21_31010"/>
<dbReference type="InterPro" id="IPR027417">
    <property type="entry name" value="P-loop_NTPase"/>
</dbReference>
<dbReference type="Pfam" id="PF13469">
    <property type="entry name" value="Sulfotransfer_3"/>
    <property type="match status" value="1"/>
</dbReference>
<dbReference type="RefSeq" id="WP_338273026.1">
    <property type="nucleotide sequence ID" value="NZ_AP027266.1"/>
</dbReference>
<dbReference type="GO" id="GO:0008476">
    <property type="term" value="F:protein-tyrosine sulfotransferase activity"/>
    <property type="evidence" value="ECO:0007669"/>
    <property type="project" value="InterPro"/>
</dbReference>
<protein>
    <recommendedName>
        <fullName evidence="4">Sulfotransferase family protein</fullName>
    </recommendedName>
</protein>
<dbReference type="Gene3D" id="3.40.50.300">
    <property type="entry name" value="P-loop containing nucleotide triphosphate hydrolases"/>
    <property type="match status" value="1"/>
</dbReference>
<evidence type="ECO:0000256" key="1">
    <source>
        <dbReference type="ARBA" id="ARBA00022679"/>
    </source>
</evidence>
<gene>
    <name evidence="2" type="ORF">MACH21_31010</name>
</gene>
<keyword evidence="1" id="KW-0808">Transferase</keyword>
<sequence>MTDPHLVSDTFPADDRPLFIVGSVRSGTTLLRNLLRRVPGFICPEETHFFRWSEPFRTPHSYQPHRNSALLRKHREMDGVPEEVFQALLVDSRDKVELQRGYITAFARAKGLTGPYRWFDKTPQNFFGAPLIAQLMPKARFLHLVRNPLNVVASLVLGRQVKVTDIHGACNYWIEAVQFMTTVEAAYPARVLTVRYEDLVTDVPGVLARILDHADVSAPAGLYSAADVHGERNLWRRALVDGLAEVVLERCGDLAKRHGYDLSADLAFGSRLR</sequence>
<name>A0AA48KK80_9RHOB</name>
<proteinExistence type="predicted"/>
<dbReference type="AlphaFoldDB" id="A0AA48KK80"/>